<protein>
    <submittedName>
        <fullName evidence="1">Uncharacterized protein</fullName>
    </submittedName>
</protein>
<comment type="caution">
    <text evidence="1">The sequence shown here is derived from an EMBL/GenBank/DDBJ whole genome shotgun (WGS) entry which is preliminary data.</text>
</comment>
<dbReference type="AlphaFoldDB" id="K2FU95"/>
<accession>K2FU95</accession>
<sequence length="299" mass="34825">MKTKKYLGVVLILSFISFSAFAATWDSVDPLANETETVSIDEEITDSWASDVSAEEENTEIASEEQNEDAWDLNAAGPSSVLTLKWWIWNYPEVACDKDYFTQNACNQCFDWWIKATWEKLSNLTDSWTNPNSTEQVIYKDEQTLPEMVNVWGAATKWISNPVDTSNFWKFSEEIVWTDSKTWTWKQEFLLEWGKTVNFLESDLWANYVLNSTDKKEWEAVWILKFPINYHNIDASWKESGKLGHIECVAYKAWAQALQKPLPPAKEVTKVKTWPEFFIFILAAMMITLWLAKFRKKTD</sequence>
<name>K2FU95_9BACT</name>
<dbReference type="EMBL" id="AMFJ01000778">
    <property type="protein sequence ID" value="EKE26498.1"/>
    <property type="molecule type" value="Genomic_DNA"/>
</dbReference>
<evidence type="ECO:0000313" key="1">
    <source>
        <dbReference type="EMBL" id="EKE26498.1"/>
    </source>
</evidence>
<proteinExistence type="predicted"/>
<gene>
    <name evidence="1" type="ORF">ACD_4C00262G0004</name>
</gene>
<organism evidence="1">
    <name type="scientific">uncultured bacterium</name>
    <name type="common">gcode 4</name>
    <dbReference type="NCBI Taxonomy" id="1234023"/>
    <lineage>
        <taxon>Bacteria</taxon>
        <taxon>environmental samples</taxon>
    </lineage>
</organism>
<reference evidence="1" key="1">
    <citation type="journal article" date="2012" name="Science">
        <title>Fermentation, hydrogen, and sulfur metabolism in multiple uncultivated bacterial phyla.</title>
        <authorList>
            <person name="Wrighton K.C."/>
            <person name="Thomas B.C."/>
            <person name="Sharon I."/>
            <person name="Miller C.S."/>
            <person name="Castelle C.J."/>
            <person name="VerBerkmoes N.C."/>
            <person name="Wilkins M.J."/>
            <person name="Hettich R.L."/>
            <person name="Lipton M.S."/>
            <person name="Williams K.H."/>
            <person name="Long P.E."/>
            <person name="Banfield J.F."/>
        </authorList>
    </citation>
    <scope>NUCLEOTIDE SEQUENCE [LARGE SCALE GENOMIC DNA]</scope>
</reference>